<reference evidence="2 3" key="1">
    <citation type="submission" date="2018-12" db="EMBL/GenBank/DDBJ databases">
        <authorList>
            <person name="Grouzdev D.S."/>
            <person name="Krutkina M.S."/>
        </authorList>
    </citation>
    <scope>NUCLEOTIDE SEQUENCE [LARGE SCALE GENOMIC DNA]</scope>
    <source>
        <strain evidence="2 3">RmlP026</strain>
    </source>
</reference>
<name>A0A4Q2UEI4_9HYPH</name>
<evidence type="ECO:0000313" key="3">
    <source>
        <dbReference type="Proteomes" id="UP000290759"/>
    </source>
</evidence>
<comment type="caution">
    <text evidence="2">The sequence shown here is derived from an EMBL/GenBank/DDBJ whole genome shotgun (WGS) entry which is preliminary data.</text>
</comment>
<dbReference type="AlphaFoldDB" id="A0A4Q2UEI4"/>
<evidence type="ECO:0008006" key="4">
    <source>
        <dbReference type="Google" id="ProtNLM"/>
    </source>
</evidence>
<sequence>MSRDTAIDRIRNAKPGSAGAKAMGKLGRDLGGAYDQAAAAAEQAYAEAQDAYHDALHAAEQAYADARTAAEDAYEEGQHRADALKEQSVRVYEDAVKRGRAYRNRAARFTGDNKALALLLAAGVGFLLAKATRR</sequence>
<accession>A0A4Q2UEI4</accession>
<proteinExistence type="predicted"/>
<keyword evidence="1" id="KW-0175">Coiled coil</keyword>
<organism evidence="2 3">
    <name type="scientific">Lichenibacterium minor</name>
    <dbReference type="NCBI Taxonomy" id="2316528"/>
    <lineage>
        <taxon>Bacteria</taxon>
        <taxon>Pseudomonadati</taxon>
        <taxon>Pseudomonadota</taxon>
        <taxon>Alphaproteobacteria</taxon>
        <taxon>Hyphomicrobiales</taxon>
        <taxon>Lichenihabitantaceae</taxon>
        <taxon>Lichenibacterium</taxon>
    </lineage>
</organism>
<evidence type="ECO:0000313" key="2">
    <source>
        <dbReference type="EMBL" id="RYC33516.1"/>
    </source>
</evidence>
<dbReference type="RefSeq" id="WP_129223479.1">
    <property type="nucleotide sequence ID" value="NZ_QYBB01000002.1"/>
</dbReference>
<dbReference type="Proteomes" id="UP000290759">
    <property type="component" value="Unassembled WGS sequence"/>
</dbReference>
<feature type="coiled-coil region" evidence="1">
    <location>
        <begin position="56"/>
        <end position="87"/>
    </location>
</feature>
<protein>
    <recommendedName>
        <fullName evidence="4">DUF883 family protein</fullName>
    </recommendedName>
</protein>
<reference evidence="2 3" key="2">
    <citation type="submission" date="2019-02" db="EMBL/GenBank/DDBJ databases">
        <title>'Lichenibacterium ramalinii' gen. nov. sp. nov., 'Lichenibacterium minor' gen. nov. sp. nov.</title>
        <authorList>
            <person name="Pankratov T."/>
        </authorList>
    </citation>
    <scope>NUCLEOTIDE SEQUENCE [LARGE SCALE GENOMIC DNA]</scope>
    <source>
        <strain evidence="2 3">RmlP026</strain>
    </source>
</reference>
<evidence type="ECO:0000256" key="1">
    <source>
        <dbReference type="SAM" id="Coils"/>
    </source>
</evidence>
<dbReference type="EMBL" id="QYBB01000002">
    <property type="protein sequence ID" value="RYC33516.1"/>
    <property type="molecule type" value="Genomic_DNA"/>
</dbReference>
<gene>
    <name evidence="2" type="ORF">D3273_03340</name>
</gene>
<keyword evidence="3" id="KW-1185">Reference proteome</keyword>
<dbReference type="OrthoDB" id="9957847at2"/>